<accession>A0A749BSR6</accession>
<name>A0A749BSR6_SALER</name>
<gene>
    <name evidence="1" type="ORF">G8C29_000525</name>
</gene>
<comment type="caution">
    <text evidence="1">The sequence shown here is derived from an EMBL/GenBank/DDBJ whole genome shotgun (WGS) entry which is preliminary data.</text>
</comment>
<dbReference type="AlphaFoldDB" id="A0A749BSR6"/>
<evidence type="ECO:0008006" key="2">
    <source>
        <dbReference type="Google" id="ProtNLM"/>
    </source>
</evidence>
<proteinExistence type="predicted"/>
<sequence>MKTQYNDAQLTKIVRDNPLSDQSFLQSDLDEWLVHYNNERTSQGVMNCGRPPM</sequence>
<reference evidence="1" key="1">
    <citation type="journal article" date="2018" name="Genome Biol.">
        <title>SKESA: strategic k-mer extension for scrupulous assemblies.</title>
        <authorList>
            <person name="Souvorov A."/>
            <person name="Agarwala R."/>
            <person name="Lipman D.J."/>
        </authorList>
    </citation>
    <scope>NUCLEOTIDE SEQUENCE</scope>
    <source>
        <strain evidence="1">MA.GW_S01999-08</strain>
    </source>
</reference>
<dbReference type="EMBL" id="DAAVNH010000001">
    <property type="protein sequence ID" value="HAF5503043.1"/>
    <property type="molecule type" value="Genomic_DNA"/>
</dbReference>
<evidence type="ECO:0000313" key="1">
    <source>
        <dbReference type="EMBL" id="HAF5503043.1"/>
    </source>
</evidence>
<protein>
    <recommendedName>
        <fullName evidence="2">Integrase catalytic domain-containing protein</fullName>
    </recommendedName>
</protein>
<reference evidence="1" key="2">
    <citation type="submission" date="2020-02" db="EMBL/GenBank/DDBJ databases">
        <authorList>
            <consortium name="NCBI Pathogen Detection Project"/>
        </authorList>
    </citation>
    <scope>NUCLEOTIDE SEQUENCE</scope>
    <source>
        <strain evidence="1">MA.GW_S01999-08</strain>
    </source>
</reference>
<organism evidence="1">
    <name type="scientific">Salmonella enterica</name>
    <name type="common">Salmonella choleraesuis</name>
    <dbReference type="NCBI Taxonomy" id="28901"/>
    <lineage>
        <taxon>Bacteria</taxon>
        <taxon>Pseudomonadati</taxon>
        <taxon>Pseudomonadota</taxon>
        <taxon>Gammaproteobacteria</taxon>
        <taxon>Enterobacterales</taxon>
        <taxon>Enterobacteriaceae</taxon>
        <taxon>Salmonella</taxon>
    </lineage>
</organism>